<dbReference type="PROSITE" id="PS51257">
    <property type="entry name" value="PROKAR_LIPOPROTEIN"/>
    <property type="match status" value="1"/>
</dbReference>
<evidence type="ECO:0000313" key="3">
    <source>
        <dbReference type="EMBL" id="WUR15393.1"/>
    </source>
</evidence>
<dbReference type="EMBL" id="CP136508">
    <property type="protein sequence ID" value="WUR15393.1"/>
    <property type="molecule type" value="Genomic_DNA"/>
</dbReference>
<accession>A0ABZ1UTE5</accession>
<evidence type="ECO:0000256" key="2">
    <source>
        <dbReference type="SAM" id="SignalP"/>
    </source>
</evidence>
<keyword evidence="3" id="KW-0449">Lipoprotein</keyword>
<keyword evidence="2" id="KW-0732">Signal</keyword>
<evidence type="ECO:0000256" key="1">
    <source>
        <dbReference type="SAM" id="MobiDB-lite"/>
    </source>
</evidence>
<sequence>MNSARVLLVLAALTACSDLSGLGGSTKFACKAPEGVHCESLSGTYYNSLANKLPSQRNETGSGRAGRAGTIADPAHFALPTTDAGNQLSPLRSPGRELRIWIKAWQDEDKDLVDQSFVYVVVSEPQWRLAHVQRRESARTPRIKPPPSLHSSTTAPKAPVSPSGEPAITRDELPTSPAQVQELDSSGK</sequence>
<protein>
    <submittedName>
        <fullName evidence="3">TraV family lipoprotein</fullName>
    </submittedName>
</protein>
<keyword evidence="4" id="KW-1185">Reference proteome</keyword>
<feature type="compositionally biased region" description="Polar residues" evidence="1">
    <location>
        <begin position="176"/>
        <end position="188"/>
    </location>
</feature>
<proteinExistence type="predicted"/>
<feature type="chain" id="PRO_5045270087" evidence="2">
    <location>
        <begin position="18"/>
        <end position="188"/>
    </location>
</feature>
<organism evidence="3 4">
    <name type="scientific">[Empedobacter] haloabium</name>
    <dbReference type="NCBI Taxonomy" id="592317"/>
    <lineage>
        <taxon>Bacteria</taxon>
        <taxon>Pseudomonadati</taxon>
        <taxon>Pseudomonadota</taxon>
        <taxon>Betaproteobacteria</taxon>
        <taxon>Burkholderiales</taxon>
        <taxon>Oxalobacteraceae</taxon>
        <taxon>Telluria group</taxon>
        <taxon>Telluria group incertae sedis</taxon>
    </lineage>
</organism>
<name>A0ABZ1UTE5_9BURK</name>
<gene>
    <name evidence="3" type="ORF">E7V67_009910</name>
</gene>
<dbReference type="Pfam" id="PF09676">
    <property type="entry name" value="TraV"/>
    <property type="match status" value="1"/>
</dbReference>
<dbReference type="Proteomes" id="UP000321323">
    <property type="component" value="Chromosome"/>
</dbReference>
<feature type="region of interest" description="Disordered" evidence="1">
    <location>
        <begin position="131"/>
        <end position="188"/>
    </location>
</feature>
<feature type="signal peptide" evidence="2">
    <location>
        <begin position="1"/>
        <end position="17"/>
    </location>
</feature>
<dbReference type="InterPro" id="IPR014118">
    <property type="entry name" value="T4SS_TraV"/>
</dbReference>
<evidence type="ECO:0000313" key="4">
    <source>
        <dbReference type="Proteomes" id="UP000321323"/>
    </source>
</evidence>
<reference evidence="3 4" key="1">
    <citation type="journal article" date="2019" name="Int. J. Syst. Evol. Microbiol.">
        <title>The Draft Whole-Genome Sequence of the Antibiotic Producer Empedobacter haloabium ATCC 31962 Provides Indications for Its Taxonomic Reclassification.</title>
        <authorList>
            <person name="Miess H."/>
            <person name="Arlt P."/>
            <person name="Apel A.K."/>
            <person name="Weber T."/>
            <person name="Nieselt K."/>
            <person name="Hanssen F."/>
            <person name="Czemmel S."/>
            <person name="Nahnsen S."/>
            <person name="Gross H."/>
        </authorList>
    </citation>
    <scope>NUCLEOTIDE SEQUENCE [LARGE SCALE GENOMIC DNA]</scope>
    <source>
        <strain evidence="3 4">ATCC 31962</strain>
    </source>
</reference>